<evidence type="ECO:0000313" key="3">
    <source>
        <dbReference type="Proteomes" id="UP000298416"/>
    </source>
</evidence>
<dbReference type="InterPro" id="IPR036875">
    <property type="entry name" value="Znf_CCHC_sf"/>
</dbReference>
<feature type="region of interest" description="Disordered" evidence="1">
    <location>
        <begin position="75"/>
        <end position="105"/>
    </location>
</feature>
<organism evidence="2">
    <name type="scientific">Salvia splendens</name>
    <name type="common">Scarlet sage</name>
    <dbReference type="NCBI Taxonomy" id="180675"/>
    <lineage>
        <taxon>Eukaryota</taxon>
        <taxon>Viridiplantae</taxon>
        <taxon>Streptophyta</taxon>
        <taxon>Embryophyta</taxon>
        <taxon>Tracheophyta</taxon>
        <taxon>Spermatophyta</taxon>
        <taxon>Magnoliopsida</taxon>
        <taxon>eudicotyledons</taxon>
        <taxon>Gunneridae</taxon>
        <taxon>Pentapetalae</taxon>
        <taxon>asterids</taxon>
        <taxon>lamiids</taxon>
        <taxon>Lamiales</taxon>
        <taxon>Lamiaceae</taxon>
        <taxon>Nepetoideae</taxon>
        <taxon>Mentheae</taxon>
        <taxon>Salviinae</taxon>
        <taxon>Salvia</taxon>
        <taxon>Salvia subgen. Calosphace</taxon>
        <taxon>core Calosphace</taxon>
    </lineage>
</organism>
<feature type="compositionally biased region" description="Low complexity" evidence="1">
    <location>
        <begin position="92"/>
        <end position="101"/>
    </location>
</feature>
<protein>
    <submittedName>
        <fullName evidence="2">Uncharacterized protein</fullName>
    </submittedName>
</protein>
<feature type="region of interest" description="Disordered" evidence="1">
    <location>
        <begin position="126"/>
        <end position="166"/>
    </location>
</feature>
<reference evidence="2" key="2">
    <citation type="submission" date="2020-08" db="EMBL/GenBank/DDBJ databases">
        <title>Plant Genome Project.</title>
        <authorList>
            <person name="Zhang R.-G."/>
        </authorList>
    </citation>
    <scope>NUCLEOTIDE SEQUENCE</scope>
    <source>
        <strain evidence="2">Huo1</strain>
        <tissue evidence="2">Leaf</tissue>
    </source>
</reference>
<evidence type="ECO:0000256" key="1">
    <source>
        <dbReference type="SAM" id="MobiDB-lite"/>
    </source>
</evidence>
<dbReference type="GO" id="GO:0008270">
    <property type="term" value="F:zinc ion binding"/>
    <property type="evidence" value="ECO:0007669"/>
    <property type="project" value="InterPro"/>
</dbReference>
<reference evidence="2" key="1">
    <citation type="submission" date="2018-01" db="EMBL/GenBank/DDBJ databases">
        <authorList>
            <person name="Mao J.F."/>
        </authorList>
    </citation>
    <scope>NUCLEOTIDE SEQUENCE</scope>
    <source>
        <strain evidence="2">Huo1</strain>
        <tissue evidence="2">Leaf</tissue>
    </source>
</reference>
<sequence>MADQDAIAVEAAGIVGAAKNEEVADQETVAALWTKLESLCMTKSLTNKLLLKQCLSYKDFVESFMTGKETLSLEDVSGLSATDKGRKKSWKTKPNSKGSKGPKPDEICNYYLELGHWKYDCRNKKKKKQGKKEYANGSTTVAEADDPNSEESLALVVDEQPHCIDV</sequence>
<dbReference type="SUPFAM" id="SSF57756">
    <property type="entry name" value="Retrovirus zinc finger-like domains"/>
    <property type="match status" value="1"/>
</dbReference>
<name>A0A8X8Y5Y4_SALSN</name>
<keyword evidence="3" id="KW-1185">Reference proteome</keyword>
<dbReference type="AlphaFoldDB" id="A0A8X8Y5Y4"/>
<dbReference type="Proteomes" id="UP000298416">
    <property type="component" value="Unassembled WGS sequence"/>
</dbReference>
<proteinExistence type="predicted"/>
<evidence type="ECO:0000313" key="2">
    <source>
        <dbReference type="EMBL" id="KAG6423781.1"/>
    </source>
</evidence>
<accession>A0A8X8Y5Y4</accession>
<dbReference type="GO" id="GO:0003676">
    <property type="term" value="F:nucleic acid binding"/>
    <property type="evidence" value="ECO:0007669"/>
    <property type="project" value="InterPro"/>
</dbReference>
<dbReference type="EMBL" id="PNBA02000005">
    <property type="protein sequence ID" value="KAG6423781.1"/>
    <property type="molecule type" value="Genomic_DNA"/>
</dbReference>
<comment type="caution">
    <text evidence="2">The sequence shown here is derived from an EMBL/GenBank/DDBJ whole genome shotgun (WGS) entry which is preliminary data.</text>
</comment>
<gene>
    <name evidence="2" type="ORF">SASPL_114184</name>
</gene>